<evidence type="ECO:0000313" key="1">
    <source>
        <dbReference type="EMBL" id="KAK2907204.1"/>
    </source>
</evidence>
<keyword evidence="2" id="KW-1185">Reference proteome</keyword>
<dbReference type="Proteomes" id="UP001187343">
    <property type="component" value="Unassembled WGS sequence"/>
</dbReference>
<comment type="caution">
    <text evidence="1">The sequence shown here is derived from an EMBL/GenBank/DDBJ whole genome shotgun (WGS) entry which is preliminary data.</text>
</comment>
<accession>A0AA88Q8J1</accession>
<reference evidence="1" key="1">
    <citation type="submission" date="2023-08" db="EMBL/GenBank/DDBJ databases">
        <title>Chromosome-level Genome Assembly of mud carp (Cirrhinus molitorella).</title>
        <authorList>
            <person name="Liu H."/>
        </authorList>
    </citation>
    <scope>NUCLEOTIDE SEQUENCE</scope>
    <source>
        <strain evidence="1">Prfri</strain>
        <tissue evidence="1">Muscle</tissue>
    </source>
</reference>
<proteinExistence type="predicted"/>
<protein>
    <submittedName>
        <fullName evidence="1">Uncharacterized protein</fullName>
    </submittedName>
</protein>
<name>A0AA88Q8J1_9TELE</name>
<dbReference type="AlphaFoldDB" id="A0AA88Q8J1"/>
<dbReference type="EMBL" id="JAUYZG010000005">
    <property type="protein sequence ID" value="KAK2907204.1"/>
    <property type="molecule type" value="Genomic_DNA"/>
</dbReference>
<gene>
    <name evidence="1" type="ORF">Q8A67_006189</name>
</gene>
<evidence type="ECO:0000313" key="2">
    <source>
        <dbReference type="Proteomes" id="UP001187343"/>
    </source>
</evidence>
<sequence>MLGKGPAFRVYLGVLSTSLAPSQSVRWHLTPGLARENRVPVRAGKTGCCFGHNGAADTSSPSRELRLAYATREVLSTDSPNEVSRGNFTRPSVLNLPFRPAVTNTLTEREREFHSGD</sequence>
<organism evidence="1 2">
    <name type="scientific">Cirrhinus molitorella</name>
    <name type="common">mud carp</name>
    <dbReference type="NCBI Taxonomy" id="172907"/>
    <lineage>
        <taxon>Eukaryota</taxon>
        <taxon>Metazoa</taxon>
        <taxon>Chordata</taxon>
        <taxon>Craniata</taxon>
        <taxon>Vertebrata</taxon>
        <taxon>Euteleostomi</taxon>
        <taxon>Actinopterygii</taxon>
        <taxon>Neopterygii</taxon>
        <taxon>Teleostei</taxon>
        <taxon>Ostariophysi</taxon>
        <taxon>Cypriniformes</taxon>
        <taxon>Cyprinidae</taxon>
        <taxon>Labeoninae</taxon>
        <taxon>Labeonini</taxon>
        <taxon>Cirrhinus</taxon>
    </lineage>
</organism>